<name>A0A6J8ERQ0_MYTCO</name>
<reference evidence="1 2" key="1">
    <citation type="submission" date="2020-06" db="EMBL/GenBank/DDBJ databases">
        <authorList>
            <person name="Li R."/>
            <person name="Bekaert M."/>
        </authorList>
    </citation>
    <scope>NUCLEOTIDE SEQUENCE [LARGE SCALE GENOMIC DNA]</scope>
    <source>
        <strain evidence="2">wild</strain>
    </source>
</reference>
<dbReference type="Proteomes" id="UP000507470">
    <property type="component" value="Unassembled WGS sequence"/>
</dbReference>
<sequence>MHNKSDFFLKGLVALKDRCEISIYDGKTVQIVTYSDRLSSHIRLLGWLKSSNDLKKSKLFQPSDQILTPVSQIPYILSDAKSKSITFNNGKYKVVGGVNLKLHGSQLEKVESYTHIGIQRTCGKSNLIPERIKMARRTSYALIGAGLHGYIGVNPKVSVKLWNTIHTCYVKVDFWSRISSTKEKGIGGAKSISQESSEEYPKSSRTNCRFSSIHYL</sequence>
<dbReference type="AlphaFoldDB" id="A0A6J8ERQ0"/>
<proteinExistence type="predicted"/>
<keyword evidence="2" id="KW-1185">Reference proteome</keyword>
<dbReference type="EMBL" id="CACVKT020009732">
    <property type="protein sequence ID" value="CAC5423160.1"/>
    <property type="molecule type" value="Genomic_DNA"/>
</dbReference>
<organism evidence="1 2">
    <name type="scientific">Mytilus coruscus</name>
    <name type="common">Sea mussel</name>
    <dbReference type="NCBI Taxonomy" id="42192"/>
    <lineage>
        <taxon>Eukaryota</taxon>
        <taxon>Metazoa</taxon>
        <taxon>Spiralia</taxon>
        <taxon>Lophotrochozoa</taxon>
        <taxon>Mollusca</taxon>
        <taxon>Bivalvia</taxon>
        <taxon>Autobranchia</taxon>
        <taxon>Pteriomorphia</taxon>
        <taxon>Mytilida</taxon>
        <taxon>Mytiloidea</taxon>
        <taxon>Mytilidae</taxon>
        <taxon>Mytilinae</taxon>
        <taxon>Mytilus</taxon>
    </lineage>
</organism>
<evidence type="ECO:0000313" key="1">
    <source>
        <dbReference type="EMBL" id="CAC5423160.1"/>
    </source>
</evidence>
<gene>
    <name evidence="1" type="ORF">MCOR_55163</name>
</gene>
<accession>A0A6J8ERQ0</accession>
<evidence type="ECO:0000313" key="2">
    <source>
        <dbReference type="Proteomes" id="UP000507470"/>
    </source>
</evidence>
<protein>
    <submittedName>
        <fullName evidence="1">Uncharacterized protein</fullName>
    </submittedName>
</protein>